<dbReference type="Proteomes" id="UP000325440">
    <property type="component" value="Unassembled WGS sequence"/>
</dbReference>
<protein>
    <submittedName>
        <fullName evidence="1">Uncharacterized protein</fullName>
    </submittedName>
</protein>
<gene>
    <name evidence="1" type="ORF">CINCED_3A016717</name>
</gene>
<sequence length="122" mass="13369">MRYTRQAPADGTTSCCLARWPPPAIRCPVDFRFSCVFFAVDAAKRLHQVHHVSSGEIVYCASCTRACECTKVLLSSVTSNTSGSIIDSRFFALFGSPTTEASLVTVDAYSQRSQSLHEQAQK</sequence>
<evidence type="ECO:0000313" key="1">
    <source>
        <dbReference type="EMBL" id="VVC28664.1"/>
    </source>
</evidence>
<dbReference type="EMBL" id="CABPRJ010000482">
    <property type="protein sequence ID" value="VVC28664.1"/>
    <property type="molecule type" value="Genomic_DNA"/>
</dbReference>
<name>A0A5E4M8X7_9HEMI</name>
<keyword evidence="2" id="KW-1185">Reference proteome</keyword>
<reference evidence="1 2" key="1">
    <citation type="submission" date="2019-08" db="EMBL/GenBank/DDBJ databases">
        <authorList>
            <person name="Alioto T."/>
            <person name="Alioto T."/>
            <person name="Gomez Garrido J."/>
        </authorList>
    </citation>
    <scope>NUCLEOTIDE SEQUENCE [LARGE SCALE GENOMIC DNA]</scope>
</reference>
<evidence type="ECO:0000313" key="2">
    <source>
        <dbReference type="Proteomes" id="UP000325440"/>
    </source>
</evidence>
<accession>A0A5E4M8X7</accession>
<proteinExistence type="predicted"/>
<dbReference type="AlphaFoldDB" id="A0A5E4M8X7"/>
<organism evidence="1 2">
    <name type="scientific">Cinara cedri</name>
    <dbReference type="NCBI Taxonomy" id="506608"/>
    <lineage>
        <taxon>Eukaryota</taxon>
        <taxon>Metazoa</taxon>
        <taxon>Ecdysozoa</taxon>
        <taxon>Arthropoda</taxon>
        <taxon>Hexapoda</taxon>
        <taxon>Insecta</taxon>
        <taxon>Pterygota</taxon>
        <taxon>Neoptera</taxon>
        <taxon>Paraneoptera</taxon>
        <taxon>Hemiptera</taxon>
        <taxon>Sternorrhyncha</taxon>
        <taxon>Aphidomorpha</taxon>
        <taxon>Aphidoidea</taxon>
        <taxon>Aphididae</taxon>
        <taxon>Lachninae</taxon>
        <taxon>Cinara</taxon>
    </lineage>
</organism>